<evidence type="ECO:0000313" key="2">
    <source>
        <dbReference type="Proteomes" id="UP000248021"/>
    </source>
</evidence>
<evidence type="ECO:0000313" key="1">
    <source>
        <dbReference type="EMBL" id="PXW64807.1"/>
    </source>
</evidence>
<dbReference type="EMBL" id="QJJK01000001">
    <property type="protein sequence ID" value="PXW64807.1"/>
    <property type="molecule type" value="Genomic_DNA"/>
</dbReference>
<reference evidence="1 2" key="1">
    <citation type="submission" date="2018-05" db="EMBL/GenBank/DDBJ databases">
        <title>Genomic Encyclopedia of Type Strains, Phase IV (KMG-IV): sequencing the most valuable type-strain genomes for metagenomic binning, comparative biology and taxonomic classification.</title>
        <authorList>
            <person name="Goeker M."/>
        </authorList>
    </citation>
    <scope>NUCLEOTIDE SEQUENCE [LARGE SCALE GENOMIC DNA]</scope>
    <source>
        <strain evidence="1 2">DSM 6462</strain>
    </source>
</reference>
<dbReference type="Proteomes" id="UP000248021">
    <property type="component" value="Unassembled WGS sequence"/>
</dbReference>
<dbReference type="OrthoDB" id="139172at2"/>
<keyword evidence="2" id="KW-1185">Reference proteome</keyword>
<sequence>MAGLVSREHAYESSDPRHHCRFGSYDNITAFNSSVFLFLFDNRHALLVKMDVPRPEVILPLGISFIVFEAITYLVDVYRGVCPPVRAADRDALSRRLGFRRSPYGDLQAVHLFPVLKRRDA</sequence>
<organism evidence="1 2">
    <name type="scientific">Chelatococcus asaccharovorans</name>
    <dbReference type="NCBI Taxonomy" id="28210"/>
    <lineage>
        <taxon>Bacteria</taxon>
        <taxon>Pseudomonadati</taxon>
        <taxon>Pseudomonadota</taxon>
        <taxon>Alphaproteobacteria</taxon>
        <taxon>Hyphomicrobiales</taxon>
        <taxon>Chelatococcaceae</taxon>
        <taxon>Chelatococcus</taxon>
    </lineage>
</organism>
<proteinExistence type="predicted"/>
<gene>
    <name evidence="1" type="ORF">C7450_101566</name>
</gene>
<comment type="caution">
    <text evidence="1">The sequence shown here is derived from an EMBL/GenBank/DDBJ whole genome shotgun (WGS) entry which is preliminary data.</text>
</comment>
<name>A0A2V3UIZ7_9HYPH</name>
<protein>
    <submittedName>
        <fullName evidence="1">Uncharacterized protein</fullName>
    </submittedName>
</protein>
<dbReference type="AlphaFoldDB" id="A0A2V3UIZ7"/>
<accession>A0A2V3UIZ7</accession>